<feature type="region of interest" description="Disordered" evidence="1">
    <location>
        <begin position="207"/>
        <end position="293"/>
    </location>
</feature>
<dbReference type="PANTHER" id="PTHR24637">
    <property type="entry name" value="COLLAGEN"/>
    <property type="match status" value="1"/>
</dbReference>
<dbReference type="EMBL" id="HBEO01034814">
    <property type="protein sequence ID" value="CAD8508317.1"/>
    <property type="molecule type" value="Transcribed_RNA"/>
</dbReference>
<evidence type="ECO:0008006" key="4">
    <source>
        <dbReference type="Google" id="ProtNLM"/>
    </source>
</evidence>
<evidence type="ECO:0000256" key="1">
    <source>
        <dbReference type="SAM" id="MobiDB-lite"/>
    </source>
</evidence>
<name>A0A7S0NEN7_9CRYP</name>
<evidence type="ECO:0000313" key="3">
    <source>
        <dbReference type="EMBL" id="CAD8508317.1"/>
    </source>
</evidence>
<dbReference type="PANTHER" id="PTHR24637:SF428">
    <property type="entry name" value="SCAVENGER RECEPTOR CLASS A MEMBER 3"/>
    <property type="match status" value="1"/>
</dbReference>
<keyword evidence="2" id="KW-1133">Transmembrane helix</keyword>
<evidence type="ECO:0000256" key="2">
    <source>
        <dbReference type="SAM" id="Phobius"/>
    </source>
</evidence>
<dbReference type="AlphaFoldDB" id="A0A7S0NEN7"/>
<sequence>MVKVAAAMLENRSIAAIYAACFTVVLGVVLLAYHHAPTELYQLLPAVPMENQRNLAQMLDQFHVAGAMEVPEHPPGMPYVKTDPIGSFEVTTPNGDSLGNVRIKTLPAPAAPPPTIIRFGDVAVSAAGCPTCPVLDEEAAKKQKEDMEENDIKLKRLENIAEKNKERLVHGLEVMKSLKETLQTYLFDIKEGLKKEDQNIEAHLIEKEKEIGPEGPQGPPGYDGEPGLPGHPGLKGSSGLRGKTGDQGPIGPRGPAGPPGNPGPMGTVGPKGVAGPQGPFGPPGKPGPVGPSSTELKCSKIGGFIYDGICLKSVTINKDEDKFPKMCKPWSPHKKWLKAEWIAIKDMFSVKPTTSNIDSKMDGGRCDNHAAIMSFTQDETASKVWLNQRTFDFQPTFSGQTCTLYNAEDTIAVYACVV</sequence>
<keyword evidence="2" id="KW-0472">Membrane</keyword>
<protein>
    <recommendedName>
        <fullName evidence="4">Collagen IV NC1 domain-containing protein</fullName>
    </recommendedName>
</protein>
<dbReference type="Pfam" id="PF01391">
    <property type="entry name" value="Collagen"/>
    <property type="match status" value="1"/>
</dbReference>
<feature type="compositionally biased region" description="Pro residues" evidence="1">
    <location>
        <begin position="279"/>
        <end position="289"/>
    </location>
</feature>
<feature type="compositionally biased region" description="Low complexity" evidence="1">
    <location>
        <begin position="264"/>
        <end position="277"/>
    </location>
</feature>
<reference evidence="3" key="1">
    <citation type="submission" date="2021-01" db="EMBL/GenBank/DDBJ databases">
        <authorList>
            <person name="Corre E."/>
            <person name="Pelletier E."/>
            <person name="Niang G."/>
            <person name="Scheremetjew M."/>
            <person name="Finn R."/>
            <person name="Kale V."/>
            <person name="Holt S."/>
            <person name="Cochrane G."/>
            <person name="Meng A."/>
            <person name="Brown T."/>
            <person name="Cohen L."/>
        </authorList>
    </citation>
    <scope>NUCLEOTIDE SEQUENCE</scope>
    <source>
        <strain evidence="3">CCMP325</strain>
    </source>
</reference>
<keyword evidence="2" id="KW-0812">Transmembrane</keyword>
<proteinExistence type="predicted"/>
<organism evidence="3">
    <name type="scientific">Hanusia phi</name>
    <dbReference type="NCBI Taxonomy" id="3032"/>
    <lineage>
        <taxon>Eukaryota</taxon>
        <taxon>Cryptophyceae</taxon>
        <taxon>Pyrenomonadales</taxon>
        <taxon>Geminigeraceae</taxon>
        <taxon>Hanusia</taxon>
    </lineage>
</organism>
<accession>A0A7S0NEN7</accession>
<feature type="transmembrane region" description="Helical" evidence="2">
    <location>
        <begin position="12"/>
        <end position="33"/>
    </location>
</feature>
<dbReference type="InterPro" id="IPR008160">
    <property type="entry name" value="Collagen"/>
</dbReference>
<gene>
    <name evidence="3" type="ORF">HPHI1048_LOCUS23602</name>
</gene>